<dbReference type="SMART" id="SM00100">
    <property type="entry name" value="cNMP"/>
    <property type="match status" value="1"/>
</dbReference>
<evidence type="ECO:0000259" key="15">
    <source>
        <dbReference type="PROSITE" id="PS50042"/>
    </source>
</evidence>
<dbReference type="PRINTS" id="PR01470">
    <property type="entry name" value="ERGCHANNEL"/>
</dbReference>
<dbReference type="FunFam" id="1.10.287.70:FF:000020">
    <property type="entry name" value="Potassium channel, voltage-gated eag-related subfamily H, member 7"/>
    <property type="match status" value="1"/>
</dbReference>
<keyword evidence="2" id="KW-0813">Transport</keyword>
<feature type="region of interest" description="Disordered" evidence="13">
    <location>
        <begin position="971"/>
        <end position="1007"/>
    </location>
</feature>
<comment type="subcellular location">
    <subcellularLocation>
        <location evidence="1">Cell membrane</location>
        <topology evidence="1">Multi-pass membrane protein</topology>
    </subcellularLocation>
</comment>
<dbReference type="InterPro" id="IPR035965">
    <property type="entry name" value="PAS-like_dom_sf"/>
</dbReference>
<keyword evidence="11 14" id="KW-0472">Membrane</keyword>
<dbReference type="InterPro" id="IPR050818">
    <property type="entry name" value="KCNH_animal-type"/>
</dbReference>
<evidence type="ECO:0000256" key="10">
    <source>
        <dbReference type="ARBA" id="ARBA00023065"/>
    </source>
</evidence>
<dbReference type="GO" id="GO:0034702">
    <property type="term" value="C:monoatomic ion channel complex"/>
    <property type="evidence" value="ECO:0007669"/>
    <property type="project" value="UniProtKB-KW"/>
</dbReference>
<dbReference type="Gene3D" id="2.60.120.10">
    <property type="entry name" value="Jelly Rolls"/>
    <property type="match status" value="1"/>
</dbReference>
<dbReference type="GO" id="GO:0005886">
    <property type="term" value="C:plasma membrane"/>
    <property type="evidence" value="ECO:0007669"/>
    <property type="project" value="UniProtKB-SubCell"/>
</dbReference>
<dbReference type="InterPro" id="IPR000014">
    <property type="entry name" value="PAS"/>
</dbReference>
<feature type="compositionally biased region" description="Polar residues" evidence="13">
    <location>
        <begin position="242"/>
        <end position="254"/>
    </location>
</feature>
<gene>
    <name evidence="16" type="ORF">EgrG_000637800</name>
</gene>
<keyword evidence="8" id="KW-0630">Potassium</keyword>
<sequence>MPVRRGHIAPKNTYIDTLIKKFDNQYAAFVITNSKIALHPIIYCSADFCDLFCFTKAQLLLKSSNFPFLCGEKTSSESIQALANGLVCDRETKLQLSLYTRKDEVKQCEVTITPLTDEFGRVSLHIIFFEAVEETHLEKRQTRCTSARRISSIATMIFHRGKDPPRNNLKRIHQMSQSVRHELLPKEVVLSRRPSENIPAGSNHKMSISSLFINDLKSLSEPANTEKSARFDSLSVETANSVTIRSSVQTSRASMANEPIKKSEVRPKSCSNAPPLWSDHQSSETESTTDRARPASAVLGGRCSRYALPSLLARGSRLISAPASQTSIVLSDAGTLQVVLGKHGDQAKSHVTDTFAKILSLDKDLHEKRKLESKRMHKYTIKHYSPIRAVWDWFILLLVIYTVIFTPYMTAFLLNYKGFNCTHPHRRSPGHRTILGTVDIMVDIMFVCDIIINFRTTYVNKNDEVVSNPKKIATHYLKGWFLIDLVAAIPFDALFFRSQEKQPTALIGLLKSARLLRLINVARKLDRYSEYGTAILVLLTSVFVLIAHWLACIWYAIGNAEHQHSSTKIGWLATLAEQTRQFYNESPCSGPTLQTKYITALYFTFSSLTSIGFGNVSPNTNAEKIFSIVVMLVGSLMYASIFGNVSAIIQRLYSGTARYHAQMLRIKEFIRFHQIPGQLRQRLEEYFIHAWAYTYGIDMSVVQRSFPECLQSDICMHVYKTMLKTTRAFEGLTEGCLRTFALRIRTVHLPPGDTLIHAGGLLTCLYFVEQGSLEVLDPQDGAILAVLSKGDFFGGLPPLQEQPQHSLSTMARGLIAAKSRFIVRALTYCDLHYVEQEELAGLLHNYPELIDNLVAHFELTMPLAGIGKYLTEADLFCLSRDQKQQQQQDQQQLHSPHGGTSPVCLHKTTSSSCVFTETPLLQVPPRAQMQSRARLPDTWLGDHRRRKLCSWELERLQRLLEHSATAMVADSASAPNTDGDGGGGIDSFASPTATTTTTTASPPPSHMDLEERLSAQMAQRFNKMEMNLLELEEKMTTTFVSLLSHLQCLQTPLRPGVDASTMTEMKESGDEEEMEVNVRVIEASNGDDL</sequence>
<evidence type="ECO:0000256" key="14">
    <source>
        <dbReference type="SAM" id="Phobius"/>
    </source>
</evidence>
<feature type="transmembrane region" description="Helical" evidence="14">
    <location>
        <begin position="533"/>
        <end position="557"/>
    </location>
</feature>
<dbReference type="Gene3D" id="3.30.450.20">
    <property type="entry name" value="PAS domain"/>
    <property type="match status" value="1"/>
</dbReference>
<evidence type="ECO:0000256" key="8">
    <source>
        <dbReference type="ARBA" id="ARBA00022958"/>
    </source>
</evidence>
<dbReference type="InterPro" id="IPR005821">
    <property type="entry name" value="Ion_trans_dom"/>
</dbReference>
<feature type="compositionally biased region" description="Low complexity" evidence="13">
    <location>
        <begin position="989"/>
        <end position="1000"/>
    </location>
</feature>
<dbReference type="FunFam" id="1.10.1200.260:FF:000001">
    <property type="entry name" value="Potassium voltage-gated channel subfamily H member 7"/>
    <property type="match status" value="1"/>
</dbReference>
<evidence type="ECO:0000256" key="2">
    <source>
        <dbReference type="ARBA" id="ARBA00022448"/>
    </source>
</evidence>
<evidence type="ECO:0000256" key="12">
    <source>
        <dbReference type="ARBA" id="ARBA00023303"/>
    </source>
</evidence>
<evidence type="ECO:0000256" key="6">
    <source>
        <dbReference type="ARBA" id="ARBA00022826"/>
    </source>
</evidence>
<reference evidence="18" key="3">
    <citation type="submission" date="2020-10" db="UniProtKB">
        <authorList>
            <consortium name="WormBaseParasite"/>
        </authorList>
    </citation>
    <scope>IDENTIFICATION</scope>
</reference>
<evidence type="ECO:0000256" key="4">
    <source>
        <dbReference type="ARBA" id="ARBA00022538"/>
    </source>
</evidence>
<dbReference type="Gene3D" id="1.10.287.70">
    <property type="match status" value="1"/>
</dbReference>
<keyword evidence="7" id="KW-0851">Voltage-gated channel</keyword>
<dbReference type="PRINTS" id="PR01463">
    <property type="entry name" value="EAGCHANLFMLY"/>
</dbReference>
<dbReference type="Gene3D" id="1.10.1200.260">
    <property type="match status" value="1"/>
</dbReference>
<dbReference type="InterPro" id="IPR014710">
    <property type="entry name" value="RmlC-like_jellyroll"/>
</dbReference>
<dbReference type="SUPFAM" id="SSF51206">
    <property type="entry name" value="cAMP-binding domain-like"/>
    <property type="match status" value="1"/>
</dbReference>
<feature type="region of interest" description="Disordered" evidence="13">
    <location>
        <begin position="242"/>
        <end position="295"/>
    </location>
</feature>
<evidence type="ECO:0000256" key="9">
    <source>
        <dbReference type="ARBA" id="ARBA00022989"/>
    </source>
</evidence>
<organism evidence="16">
    <name type="scientific">Echinococcus granulosus</name>
    <name type="common">Hydatid tapeworm</name>
    <dbReference type="NCBI Taxonomy" id="6210"/>
    <lineage>
        <taxon>Eukaryota</taxon>
        <taxon>Metazoa</taxon>
        <taxon>Spiralia</taxon>
        <taxon>Lophotrochozoa</taxon>
        <taxon>Platyhelminthes</taxon>
        <taxon>Cestoda</taxon>
        <taxon>Eucestoda</taxon>
        <taxon>Cyclophyllidea</taxon>
        <taxon>Taeniidae</taxon>
        <taxon>Echinococcus</taxon>
        <taxon>Echinococcus granulosus group</taxon>
    </lineage>
</organism>
<dbReference type="PROSITE" id="PS50042">
    <property type="entry name" value="CNMP_BINDING_3"/>
    <property type="match status" value="1"/>
</dbReference>
<dbReference type="Proteomes" id="UP000492820">
    <property type="component" value="Unassembled WGS sequence"/>
</dbReference>
<keyword evidence="10" id="KW-0406">Ion transport</keyword>
<keyword evidence="5 14" id="KW-0812">Transmembrane</keyword>
<evidence type="ECO:0000256" key="7">
    <source>
        <dbReference type="ARBA" id="ARBA00022882"/>
    </source>
</evidence>
<dbReference type="GO" id="GO:0005242">
    <property type="term" value="F:inward rectifier potassium channel activity"/>
    <property type="evidence" value="ECO:0007669"/>
    <property type="project" value="TreeGrafter"/>
</dbReference>
<dbReference type="PANTHER" id="PTHR10217:SF548">
    <property type="entry name" value="GH12235P"/>
    <property type="match status" value="1"/>
</dbReference>
<proteinExistence type="predicted"/>
<dbReference type="InterPro" id="IPR003938">
    <property type="entry name" value="K_chnl_volt-dep_EAG/ELK/ERG"/>
</dbReference>
<dbReference type="SUPFAM" id="SSF81324">
    <property type="entry name" value="Voltage-gated potassium channels"/>
    <property type="match status" value="1"/>
</dbReference>
<keyword evidence="6" id="KW-0631">Potassium channel</keyword>
<dbReference type="WBParaSite" id="EgrG_000637800">
    <property type="protein sequence ID" value="EgrG_000637800"/>
    <property type="gene ID" value="EgrG_000637800"/>
</dbReference>
<name>A0A068WLS9_ECHGR</name>
<accession>A0A068WLS9</accession>
<reference evidence="16" key="2">
    <citation type="submission" date="2014-06" db="EMBL/GenBank/DDBJ databases">
        <authorList>
            <person name="Aslett M."/>
        </authorList>
    </citation>
    <scope>NUCLEOTIDE SEQUENCE</scope>
</reference>
<dbReference type="EMBL" id="LK028578">
    <property type="protein sequence ID" value="CDS18586.1"/>
    <property type="molecule type" value="Genomic_DNA"/>
</dbReference>
<keyword evidence="4" id="KW-0633">Potassium transport</keyword>
<dbReference type="InterPro" id="IPR018490">
    <property type="entry name" value="cNMP-bd_dom_sf"/>
</dbReference>
<evidence type="ECO:0000313" key="17">
    <source>
        <dbReference type="Proteomes" id="UP000492820"/>
    </source>
</evidence>
<evidence type="ECO:0000256" key="1">
    <source>
        <dbReference type="ARBA" id="ARBA00004651"/>
    </source>
</evidence>
<evidence type="ECO:0000313" key="16">
    <source>
        <dbReference type="EMBL" id="CDS18586.1"/>
    </source>
</evidence>
<dbReference type="CDD" id="cd00130">
    <property type="entry name" value="PAS"/>
    <property type="match status" value="1"/>
</dbReference>
<dbReference type="InterPro" id="IPR003967">
    <property type="entry name" value="K_chnl_volt-dep_ERG"/>
</dbReference>
<dbReference type="InterPro" id="IPR000595">
    <property type="entry name" value="cNMP-bd_dom"/>
</dbReference>
<feature type="domain" description="Cyclic nucleotide-binding" evidence="15">
    <location>
        <begin position="728"/>
        <end position="804"/>
    </location>
</feature>
<evidence type="ECO:0000256" key="13">
    <source>
        <dbReference type="SAM" id="MobiDB-lite"/>
    </source>
</evidence>
<dbReference type="PANTHER" id="PTHR10217">
    <property type="entry name" value="VOLTAGE AND LIGAND GATED POTASSIUM CHANNEL"/>
    <property type="match status" value="1"/>
</dbReference>
<evidence type="ECO:0000256" key="3">
    <source>
        <dbReference type="ARBA" id="ARBA00022475"/>
    </source>
</evidence>
<evidence type="ECO:0000313" key="18">
    <source>
        <dbReference type="WBParaSite" id="EgrG_000637800"/>
    </source>
</evidence>
<dbReference type="SUPFAM" id="SSF55785">
    <property type="entry name" value="PYP-like sensor domain (PAS domain)"/>
    <property type="match status" value="1"/>
</dbReference>
<dbReference type="CDD" id="cd00038">
    <property type="entry name" value="CAP_ED"/>
    <property type="match status" value="1"/>
</dbReference>
<feature type="transmembrane region" description="Helical" evidence="14">
    <location>
        <begin position="393"/>
        <end position="414"/>
    </location>
</feature>
<feature type="transmembrane region" description="Helical" evidence="14">
    <location>
        <begin position="625"/>
        <end position="649"/>
    </location>
</feature>
<dbReference type="Pfam" id="PF00027">
    <property type="entry name" value="cNMP_binding"/>
    <property type="match status" value="1"/>
</dbReference>
<dbReference type="GO" id="GO:0042391">
    <property type="term" value="P:regulation of membrane potential"/>
    <property type="evidence" value="ECO:0007669"/>
    <property type="project" value="TreeGrafter"/>
</dbReference>
<dbReference type="Pfam" id="PF00520">
    <property type="entry name" value="Ion_trans"/>
    <property type="match status" value="1"/>
</dbReference>
<keyword evidence="3" id="KW-1003">Cell membrane</keyword>
<reference evidence="16 17" key="1">
    <citation type="journal article" date="2013" name="Nature">
        <title>The genomes of four tapeworm species reveal adaptations to parasitism.</title>
        <authorList>
            <person name="Tsai I.J."/>
            <person name="Zarowiecki M."/>
            <person name="Holroyd N."/>
            <person name="Garciarrubio A."/>
            <person name="Sanchez-Flores A."/>
            <person name="Brooks K.L."/>
            <person name="Tracey A."/>
            <person name="Bobes R.J."/>
            <person name="Fragoso G."/>
            <person name="Sciutto E."/>
            <person name="Aslett M."/>
            <person name="Beasley H."/>
            <person name="Bennett H.M."/>
            <person name="Cai J."/>
            <person name="Camicia F."/>
            <person name="Clark R."/>
            <person name="Cucher M."/>
            <person name="De Silva N."/>
            <person name="Day T.A."/>
            <person name="Deplazes P."/>
            <person name="Estrada K."/>
            <person name="Fernandez C."/>
            <person name="Holland P.W."/>
            <person name="Hou J."/>
            <person name="Hu S."/>
            <person name="Huckvale T."/>
            <person name="Hung S.S."/>
            <person name="Kamenetzky L."/>
            <person name="Keane J.A."/>
            <person name="Kiss F."/>
            <person name="Koziol U."/>
            <person name="Lambert O."/>
            <person name="Liu K."/>
            <person name="Luo X."/>
            <person name="Luo Y."/>
            <person name="Macchiaroli N."/>
            <person name="Nichol S."/>
            <person name="Paps J."/>
            <person name="Parkinson J."/>
            <person name="Pouchkina-Stantcheva N."/>
            <person name="Riddiford N."/>
            <person name="Rosenzvit M."/>
            <person name="Salinas G."/>
            <person name="Wasmuth J.D."/>
            <person name="Zamanian M."/>
            <person name="Zheng Y."/>
            <person name="Cai X."/>
            <person name="Soberon X."/>
            <person name="Olson P.D."/>
            <person name="Laclette J.P."/>
            <person name="Brehm K."/>
            <person name="Berriman M."/>
            <person name="Garciarrubio A."/>
            <person name="Bobes R.J."/>
            <person name="Fragoso G."/>
            <person name="Sanchez-Flores A."/>
            <person name="Estrada K."/>
            <person name="Cevallos M.A."/>
            <person name="Morett E."/>
            <person name="Gonzalez V."/>
            <person name="Portillo T."/>
            <person name="Ochoa-Leyva A."/>
            <person name="Jose M.V."/>
            <person name="Sciutto E."/>
            <person name="Landa A."/>
            <person name="Jimenez L."/>
            <person name="Valdes V."/>
            <person name="Carrero J.C."/>
            <person name="Larralde C."/>
            <person name="Morales-Montor J."/>
            <person name="Limon-Lason J."/>
            <person name="Soberon X."/>
            <person name="Laclette J.P."/>
        </authorList>
    </citation>
    <scope>NUCLEOTIDE SEQUENCE [LARGE SCALE GENOMIC DNA]</scope>
</reference>
<keyword evidence="12" id="KW-0407">Ion channel</keyword>
<keyword evidence="9 14" id="KW-1133">Transmembrane helix</keyword>
<evidence type="ECO:0000256" key="5">
    <source>
        <dbReference type="ARBA" id="ARBA00022692"/>
    </source>
</evidence>
<evidence type="ECO:0000256" key="11">
    <source>
        <dbReference type="ARBA" id="ARBA00023136"/>
    </source>
</evidence>
<dbReference type="AlphaFoldDB" id="A0A068WLS9"/>
<protein>
    <submittedName>
        <fullName evidence="16 18">Potassium voltage gated channel subfamily H</fullName>
    </submittedName>
</protein>
<dbReference type="OrthoDB" id="421002at2759"/>